<evidence type="ECO:0000313" key="10">
    <source>
        <dbReference type="EMBL" id="GFM32950.1"/>
    </source>
</evidence>
<sequence>MHTTFPHMFGGLKIALQALGTHKLRTALAMLGVFLGALALTGVMHVSKAMVAKAEQETAKLGPNLFAAISGKVRFSRGGSVRFGSENTSFTLEDARALVYGVPQVRSGVPFIRTTMPVRYQRTTTTSQLVATGPEYPEVRAMKPAMGRFITHEDVEDRAKVCVLGKTIAEKLFGKPELALGATVFFYRAGMEVVGVMEEKGSDLSGTDQDEQVFVPVTTYMRRMSNQDYISGVYMTLHDGADTEAAKAAASALLRHRHNITDAADDDFAVLTASDTATLQTQALDLVWTLGVMSSGISFMVGTLGILSIMILLVRSRRLEIGIRRAVGARRQSIVLQFLLEAGLMSGTGGILGVCGALLCVTVVYRVGDFPYVYDPLLIALSCGASILFGLIAGAYPAWKASRVEVLDVLRSHDS</sequence>
<comment type="subcellular location">
    <subcellularLocation>
        <location evidence="1">Cell membrane</location>
        <topology evidence="1">Multi-pass membrane protein</topology>
    </subcellularLocation>
</comment>
<dbReference type="Pfam" id="PF12704">
    <property type="entry name" value="MacB_PCD"/>
    <property type="match status" value="1"/>
</dbReference>
<feature type="transmembrane region" description="Helical" evidence="7">
    <location>
        <begin position="335"/>
        <end position="365"/>
    </location>
</feature>
<evidence type="ECO:0000259" key="9">
    <source>
        <dbReference type="Pfam" id="PF12704"/>
    </source>
</evidence>
<keyword evidence="4 7" id="KW-1133">Transmembrane helix</keyword>
<keyword evidence="2" id="KW-1003">Cell membrane</keyword>
<accession>A0A7J0BGW1</accession>
<evidence type="ECO:0000313" key="11">
    <source>
        <dbReference type="Proteomes" id="UP000503840"/>
    </source>
</evidence>
<dbReference type="GO" id="GO:0005886">
    <property type="term" value="C:plasma membrane"/>
    <property type="evidence" value="ECO:0007669"/>
    <property type="project" value="UniProtKB-SubCell"/>
</dbReference>
<dbReference type="PANTHER" id="PTHR30572:SF4">
    <property type="entry name" value="ABC TRANSPORTER PERMEASE YTRF"/>
    <property type="match status" value="1"/>
</dbReference>
<evidence type="ECO:0000256" key="4">
    <source>
        <dbReference type="ARBA" id="ARBA00022989"/>
    </source>
</evidence>
<feature type="transmembrane region" description="Helical" evidence="7">
    <location>
        <begin position="286"/>
        <end position="314"/>
    </location>
</feature>
<protein>
    <submittedName>
        <fullName evidence="10">ABC transporter permease</fullName>
    </submittedName>
</protein>
<feature type="transmembrane region" description="Helical" evidence="7">
    <location>
        <begin position="27"/>
        <end position="46"/>
    </location>
</feature>
<evidence type="ECO:0000259" key="8">
    <source>
        <dbReference type="Pfam" id="PF02687"/>
    </source>
</evidence>
<evidence type="ECO:0000256" key="7">
    <source>
        <dbReference type="SAM" id="Phobius"/>
    </source>
</evidence>
<dbReference type="AlphaFoldDB" id="A0A7J0BGW1"/>
<keyword evidence="5 7" id="KW-0472">Membrane</keyword>
<proteinExistence type="inferred from homology"/>
<comment type="caution">
    <text evidence="10">The sequence shown here is derived from an EMBL/GenBank/DDBJ whole genome shotgun (WGS) entry which is preliminary data.</text>
</comment>
<feature type="transmembrane region" description="Helical" evidence="7">
    <location>
        <begin position="377"/>
        <end position="399"/>
    </location>
</feature>
<feature type="domain" description="ABC3 transporter permease C-terminal" evidence="8">
    <location>
        <begin position="294"/>
        <end position="405"/>
    </location>
</feature>
<dbReference type="InterPro" id="IPR025857">
    <property type="entry name" value="MacB_PCD"/>
</dbReference>
<dbReference type="EMBL" id="BLVO01000012">
    <property type="protein sequence ID" value="GFM32950.1"/>
    <property type="molecule type" value="Genomic_DNA"/>
</dbReference>
<dbReference type="Pfam" id="PF02687">
    <property type="entry name" value="FtsX"/>
    <property type="match status" value="1"/>
</dbReference>
<reference evidence="10 11" key="1">
    <citation type="submission" date="2020-05" db="EMBL/GenBank/DDBJ databases">
        <title>Draft genome sequence of Desulfovibrio sp. strain HN2T.</title>
        <authorList>
            <person name="Ueno A."/>
            <person name="Tamazawa S."/>
            <person name="Tamamura S."/>
            <person name="Murakami T."/>
            <person name="Kiyama T."/>
            <person name="Inomata H."/>
            <person name="Amano Y."/>
            <person name="Miyakawa K."/>
            <person name="Tamaki H."/>
            <person name="Naganuma T."/>
            <person name="Kaneko K."/>
        </authorList>
    </citation>
    <scope>NUCLEOTIDE SEQUENCE [LARGE SCALE GENOMIC DNA]</scope>
    <source>
        <strain evidence="10 11">HN2</strain>
    </source>
</reference>
<evidence type="ECO:0000256" key="3">
    <source>
        <dbReference type="ARBA" id="ARBA00022692"/>
    </source>
</evidence>
<comment type="similarity">
    <text evidence="6">Belongs to the ABC-4 integral membrane protein family.</text>
</comment>
<gene>
    <name evidence="10" type="ORF">DSM101010T_13150</name>
</gene>
<evidence type="ECO:0000256" key="2">
    <source>
        <dbReference type="ARBA" id="ARBA00022475"/>
    </source>
</evidence>
<keyword evidence="3 7" id="KW-0812">Transmembrane</keyword>
<keyword evidence="11" id="KW-1185">Reference proteome</keyword>
<dbReference type="RefSeq" id="WP_243452093.1">
    <property type="nucleotide sequence ID" value="NZ_BLVO01000012.1"/>
</dbReference>
<evidence type="ECO:0000256" key="1">
    <source>
        <dbReference type="ARBA" id="ARBA00004651"/>
    </source>
</evidence>
<dbReference type="InterPro" id="IPR050250">
    <property type="entry name" value="Macrolide_Exporter_MacB"/>
</dbReference>
<dbReference type="Proteomes" id="UP000503840">
    <property type="component" value="Unassembled WGS sequence"/>
</dbReference>
<dbReference type="PANTHER" id="PTHR30572">
    <property type="entry name" value="MEMBRANE COMPONENT OF TRANSPORTER-RELATED"/>
    <property type="match status" value="1"/>
</dbReference>
<evidence type="ECO:0000256" key="6">
    <source>
        <dbReference type="ARBA" id="ARBA00038076"/>
    </source>
</evidence>
<evidence type="ECO:0000256" key="5">
    <source>
        <dbReference type="ARBA" id="ARBA00023136"/>
    </source>
</evidence>
<dbReference type="InterPro" id="IPR003838">
    <property type="entry name" value="ABC3_permease_C"/>
</dbReference>
<feature type="domain" description="MacB-like periplasmic core" evidence="9">
    <location>
        <begin position="26"/>
        <end position="252"/>
    </location>
</feature>
<organism evidence="10 11">
    <name type="scientific">Desulfovibrio subterraneus</name>
    <dbReference type="NCBI Taxonomy" id="2718620"/>
    <lineage>
        <taxon>Bacteria</taxon>
        <taxon>Pseudomonadati</taxon>
        <taxon>Thermodesulfobacteriota</taxon>
        <taxon>Desulfovibrionia</taxon>
        <taxon>Desulfovibrionales</taxon>
        <taxon>Desulfovibrionaceae</taxon>
        <taxon>Desulfovibrio</taxon>
    </lineage>
</organism>
<name>A0A7J0BGW1_9BACT</name>
<dbReference type="GO" id="GO:0022857">
    <property type="term" value="F:transmembrane transporter activity"/>
    <property type="evidence" value="ECO:0007669"/>
    <property type="project" value="TreeGrafter"/>
</dbReference>